<reference evidence="2 3" key="1">
    <citation type="submission" date="2018-05" db="EMBL/GenBank/DDBJ databases">
        <title>Rhodobacteraceae gen. nov., sp. nov. isolated from sea water.</title>
        <authorList>
            <person name="Ren Y."/>
        </authorList>
    </citation>
    <scope>NUCLEOTIDE SEQUENCE [LARGE SCALE GENOMIC DNA]</scope>
    <source>
        <strain evidence="2 3">TG-679</strain>
    </source>
</reference>
<dbReference type="EMBL" id="QGKU01000034">
    <property type="protein sequence ID" value="PWR02514.1"/>
    <property type="molecule type" value="Genomic_DNA"/>
</dbReference>
<dbReference type="Proteomes" id="UP000245680">
    <property type="component" value="Unassembled WGS sequence"/>
</dbReference>
<sequence>MFRFLFRLVLLVCLVGPFAFAWGALQPDPALPASATMNPRMAVQARGLAVRMRTAMEAPPSADGLVRVVASQTELNSAIAAMSRLVRPLRGQSIVDDGGVRVAISGQVPHLPDLGWINFSAQAAPSVEGLDITRITLGRMSLPPGPTVAALRGLLDLATPDDMGTLIFGSISGLVTEPGKATLVLDAGSGDEGQLFARIKTGLRQLAGVGDAGAAAEHYTAMSDAARAGELPARGSALPWIRFALVRVSEAGHDTRAALRADLQAAFAALGAHCGSRSATETVIGPLPVPDVDSPCAGTQLGGRSDLRQHFTLSAALTAAGGAGVSFGFGEVKELLDAGRSGGSGFSFDDIAMDRAGIALAERALAGDAADLASLVGRIAVEADVAPDVSGLPSLMSEAEFAARYGAVDSPRYDAQIAEIDARIAALPVHAD</sequence>
<accession>A0A2V2LG85</accession>
<dbReference type="OrthoDB" id="9997at2"/>
<organism evidence="2 3">
    <name type="scientific">Meridianimarinicoccus roseus</name>
    <dbReference type="NCBI Taxonomy" id="2072018"/>
    <lineage>
        <taxon>Bacteria</taxon>
        <taxon>Pseudomonadati</taxon>
        <taxon>Pseudomonadota</taxon>
        <taxon>Alphaproteobacteria</taxon>
        <taxon>Rhodobacterales</taxon>
        <taxon>Paracoccaceae</taxon>
        <taxon>Meridianimarinicoccus</taxon>
    </lineage>
</organism>
<dbReference type="RefSeq" id="WP_109811828.1">
    <property type="nucleotide sequence ID" value="NZ_QGKU01000034.1"/>
</dbReference>
<keyword evidence="3" id="KW-1185">Reference proteome</keyword>
<evidence type="ECO:0000256" key="1">
    <source>
        <dbReference type="SAM" id="SignalP"/>
    </source>
</evidence>
<evidence type="ECO:0000313" key="2">
    <source>
        <dbReference type="EMBL" id="PWR02514.1"/>
    </source>
</evidence>
<evidence type="ECO:0000313" key="3">
    <source>
        <dbReference type="Proteomes" id="UP000245680"/>
    </source>
</evidence>
<protein>
    <submittedName>
        <fullName evidence="2">Uncharacterized protein</fullName>
    </submittedName>
</protein>
<name>A0A2V2LG85_9RHOB</name>
<gene>
    <name evidence="2" type="ORF">DKT77_11350</name>
</gene>
<feature type="signal peptide" evidence="1">
    <location>
        <begin position="1"/>
        <end position="21"/>
    </location>
</feature>
<feature type="chain" id="PRO_5016101207" evidence="1">
    <location>
        <begin position="22"/>
        <end position="432"/>
    </location>
</feature>
<proteinExistence type="predicted"/>
<comment type="caution">
    <text evidence="2">The sequence shown here is derived from an EMBL/GenBank/DDBJ whole genome shotgun (WGS) entry which is preliminary data.</text>
</comment>
<keyword evidence="1" id="KW-0732">Signal</keyword>
<dbReference type="AlphaFoldDB" id="A0A2V2LG85"/>